<reference evidence="2" key="1">
    <citation type="submission" date="2016-10" db="EMBL/GenBank/DDBJ databases">
        <authorList>
            <person name="Varghese N."/>
            <person name="Submissions S."/>
        </authorList>
    </citation>
    <scope>NUCLEOTIDE SEQUENCE [LARGE SCALE GENOMIC DNA]</scope>
    <source>
        <strain evidence="2">CGMCC 4.3568</strain>
    </source>
</reference>
<evidence type="ECO:0000313" key="2">
    <source>
        <dbReference type="Proteomes" id="UP000243799"/>
    </source>
</evidence>
<dbReference type="Proteomes" id="UP000243799">
    <property type="component" value="Unassembled WGS sequence"/>
</dbReference>
<keyword evidence="2" id="KW-1185">Reference proteome</keyword>
<name>A0A1I0VK83_9PSEU</name>
<protein>
    <submittedName>
        <fullName evidence="1">Uncharacterized protein</fullName>
    </submittedName>
</protein>
<accession>A0A1I0VK83</accession>
<organism evidence="1 2">
    <name type="scientific">Amycolatopsis marina</name>
    <dbReference type="NCBI Taxonomy" id="490629"/>
    <lineage>
        <taxon>Bacteria</taxon>
        <taxon>Bacillati</taxon>
        <taxon>Actinomycetota</taxon>
        <taxon>Actinomycetes</taxon>
        <taxon>Pseudonocardiales</taxon>
        <taxon>Pseudonocardiaceae</taxon>
        <taxon>Amycolatopsis</taxon>
    </lineage>
</organism>
<dbReference type="EMBL" id="FOKG01000001">
    <property type="protein sequence ID" value="SFA76731.1"/>
    <property type="molecule type" value="Genomic_DNA"/>
</dbReference>
<proteinExistence type="predicted"/>
<sequence>MRGKHIVTSNYTMTHARRRSVRILNAMPTWDYWQRIEYRRELAKGHRLHEHTELVEDAGWTLKHKGVTREQWFARYTRACAEDYLARARAHHGTWVVAVWRTGVTSAGKGELLGSIRMRWRG</sequence>
<gene>
    <name evidence="1" type="ORF">SAMN05216266_101309</name>
</gene>
<evidence type="ECO:0000313" key="1">
    <source>
        <dbReference type="EMBL" id="SFA76731.1"/>
    </source>
</evidence>
<dbReference type="AlphaFoldDB" id="A0A1I0VK83"/>